<dbReference type="InterPro" id="IPR025989">
    <property type="entry name" value="Virulence_F_dom"/>
</dbReference>
<dbReference type="STRING" id="247633.GP2143_05695"/>
<dbReference type="Proteomes" id="UP000004931">
    <property type="component" value="Unassembled WGS sequence"/>
</dbReference>
<dbReference type="AlphaFoldDB" id="A0YBI9"/>
<evidence type="ECO:0000313" key="3">
    <source>
        <dbReference type="Proteomes" id="UP000004931"/>
    </source>
</evidence>
<dbReference type="OrthoDB" id="7359147at2"/>
<evidence type="ECO:0000259" key="1">
    <source>
        <dbReference type="Pfam" id="PF13769"/>
    </source>
</evidence>
<keyword evidence="3" id="KW-1185">Reference proteome</keyword>
<organism evidence="2 3">
    <name type="scientific">marine gamma proteobacterium HTCC2143</name>
    <dbReference type="NCBI Taxonomy" id="247633"/>
    <lineage>
        <taxon>Bacteria</taxon>
        <taxon>Pseudomonadati</taxon>
        <taxon>Pseudomonadota</taxon>
        <taxon>Gammaproteobacteria</taxon>
        <taxon>Cellvibrionales</taxon>
        <taxon>Spongiibacteraceae</taxon>
        <taxon>BD1-7 clade</taxon>
    </lineage>
</organism>
<comment type="caution">
    <text evidence="2">The sequence shown here is derived from an EMBL/GenBank/DDBJ whole genome shotgun (WGS) entry which is preliminary data.</text>
</comment>
<feature type="domain" description="Virulence factor" evidence="1">
    <location>
        <begin position="6"/>
        <end position="92"/>
    </location>
</feature>
<dbReference type="eggNOG" id="ENOG5032RYT">
    <property type="taxonomic scope" value="Bacteria"/>
</dbReference>
<name>A0YBI9_9GAMM</name>
<gene>
    <name evidence="2" type="ORF">GP2143_05695</name>
</gene>
<protein>
    <recommendedName>
        <fullName evidence="1">Virulence factor domain-containing protein</fullName>
    </recommendedName>
</protein>
<dbReference type="Pfam" id="PF13769">
    <property type="entry name" value="Virulence_fact"/>
    <property type="match status" value="1"/>
</dbReference>
<proteinExistence type="predicted"/>
<accession>A0YBI9</accession>
<dbReference type="EMBL" id="AAVT01000002">
    <property type="protein sequence ID" value="EAW31919.1"/>
    <property type="molecule type" value="Genomic_DNA"/>
</dbReference>
<reference evidence="2 3" key="1">
    <citation type="journal article" date="2010" name="J. Bacteriol.">
        <title>Genome sequence of the oligotrophic marine Gammaproteobacterium HTCC2143, isolated from the Oregon Coast.</title>
        <authorList>
            <person name="Oh H.M."/>
            <person name="Kang I."/>
            <person name="Ferriera S."/>
            <person name="Giovannoni S.J."/>
            <person name="Cho J.C."/>
        </authorList>
    </citation>
    <scope>NUCLEOTIDE SEQUENCE [LARGE SCALE GENOMIC DNA]</scope>
    <source>
        <strain evidence="2 3">HTCC2143</strain>
    </source>
</reference>
<evidence type="ECO:0000313" key="2">
    <source>
        <dbReference type="EMBL" id="EAW31919.1"/>
    </source>
</evidence>
<sequence length="100" mass="11324">MQKIRVYWRDIPSQVIIKRGRLRAKAPLTQRFQVAIDRAAMTAGRGSSEAYVADWRRETTSISGDGDLGQLAESEALMLENQYDDDRLKQLVANRGLEAE</sequence>